<feature type="region of interest" description="Disordered" evidence="1">
    <location>
        <begin position="1"/>
        <end position="28"/>
    </location>
</feature>
<evidence type="ECO:0000256" key="1">
    <source>
        <dbReference type="SAM" id="MobiDB-lite"/>
    </source>
</evidence>
<feature type="compositionally biased region" description="Polar residues" evidence="1">
    <location>
        <begin position="12"/>
        <end position="28"/>
    </location>
</feature>
<accession>A0A0G4KJW1</accession>
<gene>
    <name evidence="2" type="ORF">BN1723_017147</name>
</gene>
<dbReference type="EMBL" id="CVQI01001080">
    <property type="protein sequence ID" value="CRK05258.1"/>
    <property type="molecule type" value="Genomic_DNA"/>
</dbReference>
<name>A0A0G4KJW1_VERLO</name>
<evidence type="ECO:0000313" key="2">
    <source>
        <dbReference type="EMBL" id="CRK05258.1"/>
    </source>
</evidence>
<sequence>MSNESSARRILPQSSQMSSFSFAPQQYPQRETQKNYVFVDEHNRHKRLKAMWQESVASVYEGGLKRAWDYEGGPVMKRQR</sequence>
<dbReference type="Proteomes" id="UP000045706">
    <property type="component" value="Unassembled WGS sequence"/>
</dbReference>
<reference evidence="3" key="1">
    <citation type="submission" date="2015-05" db="EMBL/GenBank/DDBJ databases">
        <authorList>
            <person name="Fogelqvist Johan"/>
        </authorList>
    </citation>
    <scope>NUCLEOTIDE SEQUENCE [LARGE SCALE GENOMIC DNA]</scope>
</reference>
<proteinExistence type="predicted"/>
<protein>
    <submittedName>
        <fullName evidence="2">Uncharacterized protein</fullName>
    </submittedName>
</protein>
<dbReference type="AlphaFoldDB" id="A0A0G4KJW1"/>
<evidence type="ECO:0000313" key="3">
    <source>
        <dbReference type="Proteomes" id="UP000045706"/>
    </source>
</evidence>
<organism evidence="2 3">
    <name type="scientific">Verticillium longisporum</name>
    <name type="common">Verticillium dahliae var. longisporum</name>
    <dbReference type="NCBI Taxonomy" id="100787"/>
    <lineage>
        <taxon>Eukaryota</taxon>
        <taxon>Fungi</taxon>
        <taxon>Dikarya</taxon>
        <taxon>Ascomycota</taxon>
        <taxon>Pezizomycotina</taxon>
        <taxon>Sordariomycetes</taxon>
        <taxon>Hypocreomycetidae</taxon>
        <taxon>Glomerellales</taxon>
        <taxon>Plectosphaerellaceae</taxon>
        <taxon>Verticillium</taxon>
    </lineage>
</organism>